<keyword evidence="1" id="KW-0472">Membrane</keyword>
<keyword evidence="1" id="KW-1133">Transmembrane helix</keyword>
<evidence type="ECO:0000313" key="3">
    <source>
        <dbReference type="Proteomes" id="UP000800036"/>
    </source>
</evidence>
<accession>A0A6A5V2Z3</accession>
<dbReference type="EMBL" id="ML976701">
    <property type="protein sequence ID" value="KAF1970402.1"/>
    <property type="molecule type" value="Genomic_DNA"/>
</dbReference>
<feature type="transmembrane region" description="Helical" evidence="1">
    <location>
        <begin position="63"/>
        <end position="83"/>
    </location>
</feature>
<reference evidence="2" key="1">
    <citation type="journal article" date="2020" name="Stud. Mycol.">
        <title>101 Dothideomycetes genomes: a test case for predicting lifestyles and emergence of pathogens.</title>
        <authorList>
            <person name="Haridas S."/>
            <person name="Albert R."/>
            <person name="Binder M."/>
            <person name="Bloem J."/>
            <person name="Labutti K."/>
            <person name="Salamov A."/>
            <person name="Andreopoulos B."/>
            <person name="Baker S."/>
            <person name="Barry K."/>
            <person name="Bills G."/>
            <person name="Bluhm B."/>
            <person name="Cannon C."/>
            <person name="Castanera R."/>
            <person name="Culley D."/>
            <person name="Daum C."/>
            <person name="Ezra D."/>
            <person name="Gonzalez J."/>
            <person name="Henrissat B."/>
            <person name="Kuo A."/>
            <person name="Liang C."/>
            <person name="Lipzen A."/>
            <person name="Lutzoni F."/>
            <person name="Magnuson J."/>
            <person name="Mondo S."/>
            <person name="Nolan M."/>
            <person name="Ohm R."/>
            <person name="Pangilinan J."/>
            <person name="Park H.-J."/>
            <person name="Ramirez L."/>
            <person name="Alfaro M."/>
            <person name="Sun H."/>
            <person name="Tritt A."/>
            <person name="Yoshinaga Y."/>
            <person name="Zwiers L.-H."/>
            <person name="Turgeon B."/>
            <person name="Goodwin S."/>
            <person name="Spatafora J."/>
            <person name="Crous P."/>
            <person name="Grigoriev I."/>
        </authorList>
    </citation>
    <scope>NUCLEOTIDE SEQUENCE</scope>
    <source>
        <strain evidence="2">CBS 107.79</strain>
    </source>
</reference>
<protein>
    <submittedName>
        <fullName evidence="2">Uncharacterized protein</fullName>
    </submittedName>
</protein>
<organism evidence="2 3">
    <name type="scientific">Bimuria novae-zelandiae CBS 107.79</name>
    <dbReference type="NCBI Taxonomy" id="1447943"/>
    <lineage>
        <taxon>Eukaryota</taxon>
        <taxon>Fungi</taxon>
        <taxon>Dikarya</taxon>
        <taxon>Ascomycota</taxon>
        <taxon>Pezizomycotina</taxon>
        <taxon>Dothideomycetes</taxon>
        <taxon>Pleosporomycetidae</taxon>
        <taxon>Pleosporales</taxon>
        <taxon>Massarineae</taxon>
        <taxon>Didymosphaeriaceae</taxon>
        <taxon>Bimuria</taxon>
    </lineage>
</organism>
<proteinExistence type="predicted"/>
<gene>
    <name evidence="2" type="ORF">BU23DRAFT_211994</name>
</gene>
<dbReference type="Proteomes" id="UP000800036">
    <property type="component" value="Unassembled WGS sequence"/>
</dbReference>
<sequence>MIEACDNAIVVDSWECGCEAGTCELGFMDSNPFGTSRSAQFHDAIGSPEGGRRGERGKKRCRIALVHTGLQVASVLVLCVILTRSIAVRLEICWVVFAVAHWPSCNQSLPACRRGWHFGSWQRGPWRR</sequence>
<name>A0A6A5V2Z3_9PLEO</name>
<evidence type="ECO:0000313" key="2">
    <source>
        <dbReference type="EMBL" id="KAF1970402.1"/>
    </source>
</evidence>
<dbReference type="AlphaFoldDB" id="A0A6A5V2Z3"/>
<keyword evidence="1" id="KW-0812">Transmembrane</keyword>
<keyword evidence="3" id="KW-1185">Reference proteome</keyword>
<evidence type="ECO:0000256" key="1">
    <source>
        <dbReference type="SAM" id="Phobius"/>
    </source>
</evidence>